<comment type="caution">
    <text evidence="3">The sequence shown here is derived from an EMBL/GenBank/DDBJ whole genome shotgun (WGS) entry which is preliminary data.</text>
</comment>
<dbReference type="Proteomes" id="UP001151287">
    <property type="component" value="Unassembled WGS sequence"/>
</dbReference>
<protein>
    <submittedName>
        <fullName evidence="3">Uncharacterized protein</fullName>
    </submittedName>
</protein>
<accession>A0A9Q0CDN3</accession>
<organism evidence="3 4">
    <name type="scientific">Rhynchospora breviuscula</name>
    <dbReference type="NCBI Taxonomy" id="2022672"/>
    <lineage>
        <taxon>Eukaryota</taxon>
        <taxon>Viridiplantae</taxon>
        <taxon>Streptophyta</taxon>
        <taxon>Embryophyta</taxon>
        <taxon>Tracheophyta</taxon>
        <taxon>Spermatophyta</taxon>
        <taxon>Magnoliopsida</taxon>
        <taxon>Liliopsida</taxon>
        <taxon>Poales</taxon>
        <taxon>Cyperaceae</taxon>
        <taxon>Cyperoideae</taxon>
        <taxon>Rhynchosporeae</taxon>
        <taxon>Rhynchospora</taxon>
    </lineage>
</organism>
<name>A0A9Q0CDN3_9POAL</name>
<dbReference type="PANTHER" id="PTHR33565">
    <property type="entry name" value="DORMANCY-ASSOCIATED PROTEIN 1"/>
    <property type="match status" value="1"/>
</dbReference>
<dbReference type="OrthoDB" id="1902663at2759"/>
<dbReference type="Pfam" id="PF05564">
    <property type="entry name" value="Auxin_repressed"/>
    <property type="match status" value="1"/>
</dbReference>
<evidence type="ECO:0000313" key="4">
    <source>
        <dbReference type="Proteomes" id="UP001151287"/>
    </source>
</evidence>
<dbReference type="AlphaFoldDB" id="A0A9Q0CDN3"/>
<evidence type="ECO:0000256" key="2">
    <source>
        <dbReference type="SAM" id="MobiDB-lite"/>
    </source>
</evidence>
<keyword evidence="4" id="KW-1185">Reference proteome</keyword>
<sequence length="117" mass="12843">MLEKLWDDVVAGPQPDKGLGKLRKPTSRLIVDTELEGESSNGKNKRSASMPGTPTTPATPSTPTTPQKTNNVWRSVFHPGSNLATRGVGANLFDRPQPNTPTVYDWLYSNETKSNHR</sequence>
<comment type="similarity">
    <text evidence="1">Belongs to the DRM1/ARP family.</text>
</comment>
<feature type="region of interest" description="Disordered" evidence="2">
    <location>
        <begin position="1"/>
        <end position="72"/>
    </location>
</feature>
<feature type="region of interest" description="Disordered" evidence="2">
    <location>
        <begin position="88"/>
        <end position="117"/>
    </location>
</feature>
<dbReference type="EMBL" id="JAMQYH010000004">
    <property type="protein sequence ID" value="KAJ1691945.1"/>
    <property type="molecule type" value="Genomic_DNA"/>
</dbReference>
<feature type="compositionally biased region" description="Low complexity" evidence="2">
    <location>
        <begin position="51"/>
        <end position="69"/>
    </location>
</feature>
<gene>
    <name evidence="3" type="ORF">LUZ63_016100</name>
</gene>
<dbReference type="InterPro" id="IPR008406">
    <property type="entry name" value="DRM/ARP"/>
</dbReference>
<evidence type="ECO:0000313" key="3">
    <source>
        <dbReference type="EMBL" id="KAJ1691945.1"/>
    </source>
</evidence>
<proteinExistence type="inferred from homology"/>
<dbReference type="PANTHER" id="PTHR33565:SF2">
    <property type="entry name" value="DORMANCY-ASSOCIATED PROTEIN 1"/>
    <property type="match status" value="1"/>
</dbReference>
<evidence type="ECO:0000256" key="1">
    <source>
        <dbReference type="ARBA" id="ARBA00010502"/>
    </source>
</evidence>
<reference evidence="3" key="1">
    <citation type="journal article" date="2022" name="Cell">
        <title>Repeat-based holocentromeres influence genome architecture and karyotype evolution.</title>
        <authorList>
            <person name="Hofstatter P.G."/>
            <person name="Thangavel G."/>
            <person name="Lux T."/>
            <person name="Neumann P."/>
            <person name="Vondrak T."/>
            <person name="Novak P."/>
            <person name="Zhang M."/>
            <person name="Costa L."/>
            <person name="Castellani M."/>
            <person name="Scott A."/>
            <person name="Toegelov H."/>
            <person name="Fuchs J."/>
            <person name="Mata-Sucre Y."/>
            <person name="Dias Y."/>
            <person name="Vanzela A.L.L."/>
            <person name="Huettel B."/>
            <person name="Almeida C.C.S."/>
            <person name="Simkova H."/>
            <person name="Souza G."/>
            <person name="Pedrosa-Harand A."/>
            <person name="Macas J."/>
            <person name="Mayer K.F.X."/>
            <person name="Houben A."/>
            <person name="Marques A."/>
        </authorList>
    </citation>
    <scope>NUCLEOTIDE SEQUENCE</scope>
    <source>
        <strain evidence="3">RhyBre1mFocal</strain>
    </source>
</reference>